<dbReference type="CDD" id="cd00076">
    <property type="entry name" value="HFD_SF"/>
    <property type="match status" value="1"/>
</dbReference>
<accession>A0A077R1U5</accession>
<name>A0A077R1U5_9BASI</name>
<dbReference type="GO" id="GO:0046982">
    <property type="term" value="F:protein heterodimerization activity"/>
    <property type="evidence" value="ECO:0007669"/>
    <property type="project" value="InterPro"/>
</dbReference>
<dbReference type="Gene3D" id="1.10.20.10">
    <property type="entry name" value="Histone, subunit A"/>
    <property type="match status" value="1"/>
</dbReference>
<keyword evidence="3" id="KW-0804">Transcription</keyword>
<comment type="subcellular location">
    <subcellularLocation>
        <location evidence="1">Nucleus</location>
    </subcellularLocation>
</comment>
<dbReference type="AlphaFoldDB" id="A0A077R1U5"/>
<dbReference type="InterPro" id="IPR006565">
    <property type="entry name" value="BTP"/>
</dbReference>
<feature type="compositionally biased region" description="Polar residues" evidence="5">
    <location>
        <begin position="196"/>
        <end position="214"/>
    </location>
</feature>
<evidence type="ECO:0000256" key="5">
    <source>
        <dbReference type="SAM" id="MobiDB-lite"/>
    </source>
</evidence>
<evidence type="ECO:0000259" key="6">
    <source>
        <dbReference type="SMART" id="SM00576"/>
    </source>
</evidence>
<proteinExistence type="predicted"/>
<evidence type="ECO:0000256" key="1">
    <source>
        <dbReference type="ARBA" id="ARBA00004123"/>
    </source>
</evidence>
<dbReference type="PANTHER" id="PTHR46338:SF1">
    <property type="entry name" value="TRANSCRIPTION INITIATION FACTOR TFIID SUBUNIT 8"/>
    <property type="match status" value="1"/>
</dbReference>
<reference evidence="7" key="1">
    <citation type="journal article" date="2014" name="Genome Biol. Evol.">
        <title>Gene Loss Rather Than Gene Gain Is Associated with a Host Jump from Monocots to Dicots in the Smut Fungus Melanopsichium pennsylvanicum.</title>
        <authorList>
            <person name="Sharma R."/>
            <person name="Mishra B."/>
            <person name="Runge F."/>
            <person name="Thines M."/>
        </authorList>
    </citation>
    <scope>NUCLEOTIDE SEQUENCE</scope>
    <source>
        <strain evidence="7">4</strain>
    </source>
</reference>
<organism evidence="7">
    <name type="scientific">Melanopsichium pennsylvanicum 4</name>
    <dbReference type="NCBI Taxonomy" id="1398559"/>
    <lineage>
        <taxon>Eukaryota</taxon>
        <taxon>Fungi</taxon>
        <taxon>Dikarya</taxon>
        <taxon>Basidiomycota</taxon>
        <taxon>Ustilaginomycotina</taxon>
        <taxon>Ustilaginomycetes</taxon>
        <taxon>Ustilaginales</taxon>
        <taxon>Ustilaginaceae</taxon>
        <taxon>Melanopsichium</taxon>
    </lineage>
</organism>
<dbReference type="PANTHER" id="PTHR46338">
    <property type="entry name" value="TRANSCRIPTION INITIATION FACTOR TFIID SUBUNIT 8"/>
    <property type="match status" value="1"/>
</dbReference>
<protein>
    <recommendedName>
        <fullName evidence="6">Bromodomain associated domain-containing protein</fullName>
    </recommendedName>
</protein>
<keyword evidence="2" id="KW-0805">Transcription regulation</keyword>
<evidence type="ECO:0000256" key="2">
    <source>
        <dbReference type="ARBA" id="ARBA00023015"/>
    </source>
</evidence>
<sequence length="786" mass="84068">MVTRSKPTAAAYSASHMSVAALALLSSAGFSRSSASAADLLSEVMQRYIQLIGSTCAQHANHAGRSVVAPQDLRASLEHILGGEPISELLEWAREEGKIDISEQAAYTEQASGVNGIHTEVPTSTTPSALQDPMRGKDLIRVLNKGRVLPSPVDIEELHFRSLPSKDLEQVAAESIIREHLAKQLVWPLSKKESKPGSSHQANGSEVSTQASSSSDDHGSTFFSDDESCETETEDGASKSIIAHASLLSSRKRQRTDAEDYVQKRQFGDAVIDYVPAYLPLFPGSTPHIDESAMSCNNKTADAAEVDVEEPVAIKPEPLEEDPEYVLEEQRRRELAQKKADEVAAASAAAPAAEAAVVAKEEGANGDGTEPTIPSHKTAEERAAEAEKAFEALQARRILRDSWRDIVPYDASTLAATYSKDELRDLEENVTAVLSDAAVASIAPATSSLRAFAADYQALVEDPTSSGAADIYLTPSGPAHQDAATKRRRLAHALADASRYSPNDSLYAAVAARPSVIPFNPGPSWLVSTLPPPTLYEDNVEVANALSAPVLTPFRPQGRPAALIPPSGALVPTLGHRHPSHLTIGARVVASAELLKRVSRFDDPIPILDDKHAERFFHGLPASRDLLGGSGSSSDLSSNISSTRSSGGGGSGSGNSTLRPALEKLVLQMREKEAETLPEEDKEELQRRQQELQLQLQAALASETGGGKDSAVLSSGLIADSYASRIRNGNITMVHTWDWTPRDPYDTMLPGKRVRQPGRRGVGPLALEKRTRTESDTSDVDGSASA</sequence>
<feature type="compositionally biased region" description="Acidic residues" evidence="5">
    <location>
        <begin position="224"/>
        <end position="235"/>
    </location>
</feature>
<dbReference type="InterPro" id="IPR037818">
    <property type="entry name" value="TAF8"/>
</dbReference>
<keyword evidence="4" id="KW-0539">Nucleus</keyword>
<feature type="region of interest" description="Disordered" evidence="5">
    <location>
        <begin position="188"/>
        <end position="237"/>
    </location>
</feature>
<evidence type="ECO:0000256" key="4">
    <source>
        <dbReference type="ARBA" id="ARBA00023242"/>
    </source>
</evidence>
<feature type="compositionally biased region" description="Low complexity" evidence="5">
    <location>
        <begin position="628"/>
        <end position="645"/>
    </location>
</feature>
<feature type="region of interest" description="Disordered" evidence="5">
    <location>
        <begin position="628"/>
        <end position="658"/>
    </location>
</feature>
<dbReference type="GO" id="GO:0005669">
    <property type="term" value="C:transcription factor TFIID complex"/>
    <property type="evidence" value="ECO:0007669"/>
    <property type="project" value="InterPro"/>
</dbReference>
<feature type="domain" description="Bromodomain associated" evidence="6">
    <location>
        <begin position="10"/>
        <end position="84"/>
    </location>
</feature>
<evidence type="ECO:0000313" key="7">
    <source>
        <dbReference type="EMBL" id="CDI56455.1"/>
    </source>
</evidence>
<evidence type="ECO:0000256" key="3">
    <source>
        <dbReference type="ARBA" id="ARBA00023163"/>
    </source>
</evidence>
<dbReference type="EMBL" id="HG529687">
    <property type="protein sequence ID" value="CDI56455.1"/>
    <property type="molecule type" value="Genomic_DNA"/>
</dbReference>
<feature type="region of interest" description="Disordered" evidence="5">
    <location>
        <begin position="748"/>
        <end position="786"/>
    </location>
</feature>
<dbReference type="InterPro" id="IPR009072">
    <property type="entry name" value="Histone-fold"/>
</dbReference>
<dbReference type="Pfam" id="PF07524">
    <property type="entry name" value="Bromo_TP"/>
    <property type="match status" value="1"/>
</dbReference>
<dbReference type="SMART" id="SM00576">
    <property type="entry name" value="BTP"/>
    <property type="match status" value="1"/>
</dbReference>
<dbReference type="SUPFAM" id="SSF47113">
    <property type="entry name" value="Histone-fold"/>
    <property type="match status" value="1"/>
</dbReference>